<name>A0A8B8GQ28_9HEMI</name>
<dbReference type="SMART" id="SM00248">
    <property type="entry name" value="ANK"/>
    <property type="match status" value="2"/>
</dbReference>
<dbReference type="PROSITE" id="PS50088">
    <property type="entry name" value="ANK_REPEAT"/>
    <property type="match status" value="2"/>
</dbReference>
<feature type="compositionally biased region" description="Low complexity" evidence="5">
    <location>
        <begin position="476"/>
        <end position="495"/>
    </location>
</feature>
<dbReference type="Pfam" id="PF12796">
    <property type="entry name" value="Ank_2"/>
    <property type="match status" value="1"/>
</dbReference>
<keyword evidence="2 4" id="KW-0040">ANK repeat</keyword>
<comment type="similarity">
    <text evidence="3">Belongs to the SOWAH family.</text>
</comment>
<feature type="region of interest" description="Disordered" evidence="5">
    <location>
        <begin position="221"/>
        <end position="244"/>
    </location>
</feature>
<feature type="repeat" description="ANK" evidence="4">
    <location>
        <begin position="318"/>
        <end position="351"/>
    </location>
</feature>
<gene>
    <name evidence="8" type="primary">LOC112694186</name>
</gene>
<keyword evidence="7" id="KW-1185">Reference proteome</keyword>
<dbReference type="OrthoDB" id="60433at2759"/>
<protein>
    <submittedName>
        <fullName evidence="8">Ankyrin repeat domain-containing protein SOWAHB isoform X1</fullName>
    </submittedName>
</protein>
<feature type="repeat" description="ANK" evidence="4">
    <location>
        <begin position="284"/>
        <end position="317"/>
    </location>
</feature>
<keyword evidence="1" id="KW-0677">Repeat</keyword>
<dbReference type="PANTHER" id="PTHR14491:SF7">
    <property type="entry name" value="SOSONDOWAH, ISOFORM G"/>
    <property type="match status" value="1"/>
</dbReference>
<dbReference type="Pfam" id="PF25877">
    <property type="entry name" value="WHD_SOWAH"/>
    <property type="match status" value="1"/>
</dbReference>
<accession>A0A8B8GQ28</accession>
<evidence type="ECO:0000313" key="8">
    <source>
        <dbReference type="RefSeq" id="XP_025425364.1"/>
    </source>
</evidence>
<dbReference type="InterPro" id="IPR036770">
    <property type="entry name" value="Ankyrin_rpt-contain_sf"/>
</dbReference>
<dbReference type="CTD" id="39438"/>
<dbReference type="InterPro" id="IPR002110">
    <property type="entry name" value="Ankyrin_rpt"/>
</dbReference>
<feature type="region of interest" description="Disordered" evidence="5">
    <location>
        <begin position="427"/>
        <end position="505"/>
    </location>
</feature>
<reference evidence="8" key="1">
    <citation type="submission" date="2025-08" db="UniProtKB">
        <authorList>
            <consortium name="RefSeq"/>
        </authorList>
    </citation>
    <scope>IDENTIFICATION</scope>
    <source>
        <tissue evidence="8">Whole body</tissue>
    </source>
</reference>
<evidence type="ECO:0000256" key="3">
    <source>
        <dbReference type="ARBA" id="ARBA00038122"/>
    </source>
</evidence>
<dbReference type="AlphaFoldDB" id="A0A8B8GQ28"/>
<evidence type="ECO:0000256" key="4">
    <source>
        <dbReference type="PROSITE-ProRule" id="PRU00023"/>
    </source>
</evidence>
<dbReference type="Proteomes" id="UP000694846">
    <property type="component" value="Unplaced"/>
</dbReference>
<evidence type="ECO:0000256" key="5">
    <source>
        <dbReference type="SAM" id="MobiDB-lite"/>
    </source>
</evidence>
<dbReference type="InterPro" id="IPR058889">
    <property type="entry name" value="WHD_SOWAHA-C"/>
</dbReference>
<dbReference type="PANTHER" id="PTHR14491">
    <property type="entry name" value="SOSONDOWAH, ISOFORM G"/>
    <property type="match status" value="1"/>
</dbReference>
<feature type="compositionally biased region" description="Pro residues" evidence="5">
    <location>
        <begin position="134"/>
        <end position="146"/>
    </location>
</feature>
<dbReference type="RefSeq" id="XP_025425364.1">
    <property type="nucleotide sequence ID" value="XM_025569579.1"/>
</dbReference>
<feature type="domain" description="SOWAHA-C winged helix-turn-helix" evidence="6">
    <location>
        <begin position="6"/>
        <end position="76"/>
    </location>
</feature>
<evidence type="ECO:0000256" key="2">
    <source>
        <dbReference type="ARBA" id="ARBA00023043"/>
    </source>
</evidence>
<evidence type="ECO:0000256" key="1">
    <source>
        <dbReference type="ARBA" id="ARBA00022737"/>
    </source>
</evidence>
<dbReference type="Gene3D" id="1.25.40.20">
    <property type="entry name" value="Ankyrin repeat-containing domain"/>
    <property type="match status" value="1"/>
</dbReference>
<evidence type="ECO:0000313" key="7">
    <source>
        <dbReference type="Proteomes" id="UP000694846"/>
    </source>
</evidence>
<evidence type="ECO:0000259" key="6">
    <source>
        <dbReference type="Pfam" id="PF25877"/>
    </source>
</evidence>
<sequence length="505" mass="56417">MAVPNDLSLESVRDFMIMNGGKVTNHDLVTHFKYFLTNPQNRAEARHQFKEIVNTVATVIRGEDGEKYLMLKRRFRVAGCVGLSLEPSMSSASSLTSLTSYPGLSAVHHSLSQDSLIDPPRFQQRSPMVSPSARQPPPYRPPPSPIVSPNDCSPTKEAAPPVPPRRRSSEKIRLIESNENVIINFKDNYKENDQPQQPQISVKDRTQKFNRIASENALQLASQQPSPNKKKIDKNDKDEDTISMTSLDPKTKEWVIKSAQCDYQALAKMASENPRIAKFKDPITSYTALHWASKHGNMDLVKMLAGTYGANVNAKTNGGYTPCHIAMQFGHEEIYKILVESYGADPNVRDWSGRKPRQYQTNQDVTSLSADTYRKLNARKHKHTEKDLGFLRIGSLNVRVKRTTEAFSNFLGVGHNAEKIHKTWGSADNLQQNDIKRMPPPKSVSIKKRKSKRPQDFLRRASAPADRSPEKRKSADATTTAAVAATTGDSDSDTACGFGTNWQPS</sequence>
<dbReference type="SUPFAM" id="SSF48403">
    <property type="entry name" value="Ankyrin repeat"/>
    <property type="match status" value="1"/>
</dbReference>
<feature type="region of interest" description="Disordered" evidence="5">
    <location>
        <begin position="116"/>
        <end position="172"/>
    </location>
</feature>
<dbReference type="GeneID" id="112694186"/>
<proteinExistence type="inferred from homology"/>
<organism evidence="7 8">
    <name type="scientific">Sipha flava</name>
    <name type="common">yellow sugarcane aphid</name>
    <dbReference type="NCBI Taxonomy" id="143950"/>
    <lineage>
        <taxon>Eukaryota</taxon>
        <taxon>Metazoa</taxon>
        <taxon>Ecdysozoa</taxon>
        <taxon>Arthropoda</taxon>
        <taxon>Hexapoda</taxon>
        <taxon>Insecta</taxon>
        <taxon>Pterygota</taxon>
        <taxon>Neoptera</taxon>
        <taxon>Paraneoptera</taxon>
        <taxon>Hemiptera</taxon>
        <taxon>Sternorrhyncha</taxon>
        <taxon>Aphidomorpha</taxon>
        <taxon>Aphidoidea</taxon>
        <taxon>Aphididae</taxon>
        <taxon>Sipha</taxon>
    </lineage>
</organism>